<accession>A0A5C6BPF9</accession>
<dbReference type="EMBL" id="SJPP01000001">
    <property type="protein sequence ID" value="TWU14083.1"/>
    <property type="molecule type" value="Genomic_DNA"/>
</dbReference>
<name>A0A5C6BPF9_9PLAN</name>
<keyword evidence="2" id="KW-1185">Reference proteome</keyword>
<protein>
    <submittedName>
        <fullName evidence="1">Uncharacterized protein</fullName>
    </submittedName>
</protein>
<organism evidence="1 2">
    <name type="scientific">Symmachiella macrocystis</name>
    <dbReference type="NCBI Taxonomy" id="2527985"/>
    <lineage>
        <taxon>Bacteria</taxon>
        <taxon>Pseudomonadati</taxon>
        <taxon>Planctomycetota</taxon>
        <taxon>Planctomycetia</taxon>
        <taxon>Planctomycetales</taxon>
        <taxon>Planctomycetaceae</taxon>
        <taxon>Symmachiella</taxon>
    </lineage>
</organism>
<sequence>MCRIRRRIEARTHLIVPGSLAANPSAKTCFATLFYKITCDAGFAQLVRRKTDMATMPILSDFEGIINEVSSTKLDEKSAPPYLQTAIRSAAPGATNRLVA</sequence>
<evidence type="ECO:0000313" key="2">
    <source>
        <dbReference type="Proteomes" id="UP000320735"/>
    </source>
</evidence>
<proteinExistence type="predicted"/>
<evidence type="ECO:0000313" key="1">
    <source>
        <dbReference type="EMBL" id="TWU14083.1"/>
    </source>
</evidence>
<reference evidence="1 2" key="1">
    <citation type="submission" date="2019-02" db="EMBL/GenBank/DDBJ databases">
        <title>Deep-cultivation of Planctomycetes and their phenomic and genomic characterization uncovers novel biology.</title>
        <authorList>
            <person name="Wiegand S."/>
            <person name="Jogler M."/>
            <person name="Boedeker C."/>
            <person name="Pinto D."/>
            <person name="Vollmers J."/>
            <person name="Rivas-Marin E."/>
            <person name="Kohn T."/>
            <person name="Peeters S.H."/>
            <person name="Heuer A."/>
            <person name="Rast P."/>
            <person name="Oberbeckmann S."/>
            <person name="Bunk B."/>
            <person name="Jeske O."/>
            <person name="Meyerdierks A."/>
            <person name="Storesund J.E."/>
            <person name="Kallscheuer N."/>
            <person name="Luecker S."/>
            <person name="Lage O.M."/>
            <person name="Pohl T."/>
            <person name="Merkel B.J."/>
            <person name="Hornburger P."/>
            <person name="Mueller R.-W."/>
            <person name="Bruemmer F."/>
            <person name="Labrenz M."/>
            <person name="Spormann A.M."/>
            <person name="Op Den Camp H."/>
            <person name="Overmann J."/>
            <person name="Amann R."/>
            <person name="Jetten M.S.M."/>
            <person name="Mascher T."/>
            <person name="Medema M.H."/>
            <person name="Devos D.P."/>
            <person name="Kaster A.-K."/>
            <person name="Ovreas L."/>
            <person name="Rohde M."/>
            <person name="Galperin M.Y."/>
            <person name="Jogler C."/>
        </authorList>
    </citation>
    <scope>NUCLEOTIDE SEQUENCE [LARGE SCALE GENOMIC DNA]</scope>
    <source>
        <strain evidence="1 2">CA54</strain>
    </source>
</reference>
<dbReference type="Proteomes" id="UP000320735">
    <property type="component" value="Unassembled WGS sequence"/>
</dbReference>
<dbReference type="AlphaFoldDB" id="A0A5C6BPF9"/>
<comment type="caution">
    <text evidence="1">The sequence shown here is derived from an EMBL/GenBank/DDBJ whole genome shotgun (WGS) entry which is preliminary data.</text>
</comment>
<gene>
    <name evidence="1" type="ORF">CA54_29250</name>
</gene>